<keyword evidence="9" id="KW-1185">Reference proteome</keyword>
<dbReference type="STRING" id="1121448.DGI_3002"/>
<proteinExistence type="predicted"/>
<dbReference type="InterPro" id="IPR015867">
    <property type="entry name" value="N-reg_PII/ATP_PRibTrfase_C"/>
</dbReference>
<keyword evidence="3 6" id="KW-0812">Transmembrane</keyword>
<feature type="transmembrane region" description="Helical" evidence="6">
    <location>
        <begin position="155"/>
        <end position="174"/>
    </location>
</feature>
<name>T2GEX7_MEGG1</name>
<feature type="domain" description="DUF2179" evidence="7">
    <location>
        <begin position="226"/>
        <end position="280"/>
    </location>
</feature>
<gene>
    <name evidence="8" type="ORF">DGI_3002</name>
</gene>
<dbReference type="KEGG" id="dgg:DGI_3002"/>
<dbReference type="PANTHER" id="PTHR33545">
    <property type="entry name" value="UPF0750 MEMBRANE PROTEIN YITT-RELATED"/>
    <property type="match status" value="1"/>
</dbReference>
<dbReference type="Proteomes" id="UP000016587">
    <property type="component" value="Chromosome"/>
</dbReference>
<evidence type="ECO:0000259" key="7">
    <source>
        <dbReference type="Pfam" id="PF10035"/>
    </source>
</evidence>
<feature type="transmembrane region" description="Helical" evidence="6">
    <location>
        <begin position="37"/>
        <end position="57"/>
    </location>
</feature>
<evidence type="ECO:0000313" key="8">
    <source>
        <dbReference type="EMBL" id="AGW14724.1"/>
    </source>
</evidence>
<reference evidence="9" key="2">
    <citation type="submission" date="2013-07" db="EMBL/GenBank/DDBJ databases">
        <authorList>
            <person name="Morais-Silva F.O."/>
            <person name="Rezende A.M."/>
            <person name="Pimentel C."/>
            <person name="Resende D.M."/>
            <person name="Santos C.I."/>
            <person name="Clemente C."/>
            <person name="de Oliveira L.M."/>
            <person name="da Silva S.M."/>
            <person name="Costa D.A."/>
            <person name="Varela-Raposo A."/>
            <person name="Horacio E.C.A."/>
            <person name="Matos M."/>
            <person name="Flores O."/>
            <person name="Ruiz J.C."/>
            <person name="Rodrigues-Pousada C."/>
        </authorList>
    </citation>
    <scope>NUCLEOTIDE SEQUENCE [LARGE SCALE GENOMIC DNA]</scope>
    <source>
        <strain evidence="9">ATCC 19364 / DSM 1382 / NCIMB 9332 / VKM B-1759</strain>
    </source>
</reference>
<keyword evidence="4 6" id="KW-1133">Transmembrane helix</keyword>
<dbReference type="PANTHER" id="PTHR33545:SF5">
    <property type="entry name" value="UPF0750 MEMBRANE PROTEIN YITT"/>
    <property type="match status" value="1"/>
</dbReference>
<dbReference type="InterPro" id="IPR019264">
    <property type="entry name" value="DUF2179"/>
</dbReference>
<feature type="transmembrane region" description="Helical" evidence="6">
    <location>
        <begin position="12"/>
        <end position="30"/>
    </location>
</feature>
<comment type="subcellular location">
    <subcellularLocation>
        <location evidence="1">Cell membrane</location>
        <topology evidence="1">Multi-pass membrane protein</topology>
    </subcellularLocation>
</comment>
<organism evidence="8 9">
    <name type="scientific">Megalodesulfovibrio gigas (strain ATCC 19364 / DSM 1382 / NCIMB 9332 / VKM B-1759)</name>
    <name type="common">Desulfovibrio gigas</name>
    <dbReference type="NCBI Taxonomy" id="1121448"/>
    <lineage>
        <taxon>Bacteria</taxon>
        <taxon>Pseudomonadati</taxon>
        <taxon>Thermodesulfobacteriota</taxon>
        <taxon>Desulfovibrionia</taxon>
        <taxon>Desulfovibrionales</taxon>
        <taxon>Desulfovibrionaceae</taxon>
        <taxon>Megalodesulfovibrio</taxon>
    </lineage>
</organism>
<dbReference type="HOGENOM" id="CLU_063199_1_1_7"/>
<sequence>MDPAPGDRQYAMFVLKNLLLLALGAVLYAAGFNGFALPHTMLAGGISGLSMLLYYVLGVPDPAVWYALLNVPLYVLGWIGVSRRFFWYSLAGAGMLTLCLELVRPAMHVADPVLAVLAGGALMGAGLGIALHSMGSLGGTDIIAILVFQKYGFPVGRFNFLVNGFILGAGLVVLPLHAVLYSLAMIFVCSATLEYFLGVFNQRKMALIISDKYECIAESITTRLHRGCTLLTGEGGFTHSPKKVVLAVVNNIQIKRLEELVYTQDPRAFMITLSTSTVLGEGFLKRKTY</sequence>
<dbReference type="InterPro" id="IPR051461">
    <property type="entry name" value="UPF0750_membrane"/>
</dbReference>
<dbReference type="Pfam" id="PF02588">
    <property type="entry name" value="YitT_membrane"/>
    <property type="match status" value="1"/>
</dbReference>
<dbReference type="CDD" id="cd16380">
    <property type="entry name" value="YitT_C"/>
    <property type="match status" value="1"/>
</dbReference>
<dbReference type="InterPro" id="IPR003740">
    <property type="entry name" value="YitT"/>
</dbReference>
<dbReference type="Gene3D" id="3.30.70.120">
    <property type="match status" value="1"/>
</dbReference>
<dbReference type="EMBL" id="CP006585">
    <property type="protein sequence ID" value="AGW14724.1"/>
    <property type="molecule type" value="Genomic_DNA"/>
</dbReference>
<evidence type="ECO:0000256" key="4">
    <source>
        <dbReference type="ARBA" id="ARBA00022989"/>
    </source>
</evidence>
<evidence type="ECO:0000256" key="1">
    <source>
        <dbReference type="ARBA" id="ARBA00004651"/>
    </source>
</evidence>
<keyword evidence="5 6" id="KW-0472">Membrane</keyword>
<feature type="transmembrane region" description="Helical" evidence="6">
    <location>
        <begin position="113"/>
        <end position="134"/>
    </location>
</feature>
<accession>T2GEX7</accession>
<evidence type="ECO:0000256" key="6">
    <source>
        <dbReference type="SAM" id="Phobius"/>
    </source>
</evidence>
<protein>
    <recommendedName>
        <fullName evidence="7">DUF2179 domain-containing protein</fullName>
    </recommendedName>
</protein>
<reference evidence="8 9" key="1">
    <citation type="journal article" date="2013" name="J. Bacteriol.">
        <title>Roles of HynAB and Ech, the only two hydrogenases found in the model sulfate reducer Desulfovibrio gigas.</title>
        <authorList>
            <person name="Morais-Silva F.O."/>
            <person name="Santos C.I."/>
            <person name="Rodrigues R."/>
            <person name="Pereira I.A."/>
            <person name="Rodrigues-Pousada C."/>
        </authorList>
    </citation>
    <scope>NUCLEOTIDE SEQUENCE [LARGE SCALE GENOMIC DNA]</scope>
    <source>
        <strain evidence="9">ATCC 19364 / DSM 1382 / NCIMB 9332 / VKM B-1759</strain>
    </source>
</reference>
<feature type="transmembrane region" description="Helical" evidence="6">
    <location>
        <begin position="180"/>
        <end position="200"/>
    </location>
</feature>
<dbReference type="PATRIC" id="fig|1121448.10.peg.2964"/>
<evidence type="ECO:0000256" key="2">
    <source>
        <dbReference type="ARBA" id="ARBA00022475"/>
    </source>
</evidence>
<evidence type="ECO:0000256" key="3">
    <source>
        <dbReference type="ARBA" id="ARBA00022692"/>
    </source>
</evidence>
<dbReference type="eggNOG" id="COG1284">
    <property type="taxonomic scope" value="Bacteria"/>
</dbReference>
<keyword evidence="2" id="KW-1003">Cell membrane</keyword>
<dbReference type="AlphaFoldDB" id="T2GEX7"/>
<dbReference type="PIRSF" id="PIRSF006483">
    <property type="entry name" value="Membrane_protein_YitT"/>
    <property type="match status" value="1"/>
</dbReference>
<evidence type="ECO:0000256" key="5">
    <source>
        <dbReference type="ARBA" id="ARBA00023136"/>
    </source>
</evidence>
<dbReference type="Pfam" id="PF10035">
    <property type="entry name" value="DUF2179"/>
    <property type="match status" value="1"/>
</dbReference>
<feature type="transmembrane region" description="Helical" evidence="6">
    <location>
        <begin position="63"/>
        <end position="81"/>
    </location>
</feature>
<dbReference type="GO" id="GO:0005886">
    <property type="term" value="C:plasma membrane"/>
    <property type="evidence" value="ECO:0007669"/>
    <property type="project" value="UniProtKB-SubCell"/>
</dbReference>
<evidence type="ECO:0000313" key="9">
    <source>
        <dbReference type="Proteomes" id="UP000016587"/>
    </source>
</evidence>